<evidence type="ECO:0000313" key="9">
    <source>
        <dbReference type="Proteomes" id="UP000002964"/>
    </source>
</evidence>
<dbReference type="AlphaFoldDB" id="H8Z6M8"/>
<evidence type="ECO:0000256" key="4">
    <source>
        <dbReference type="ARBA" id="ARBA00032089"/>
    </source>
</evidence>
<dbReference type="InterPro" id="IPR007221">
    <property type="entry name" value="MreC"/>
</dbReference>
<dbReference type="InterPro" id="IPR055342">
    <property type="entry name" value="MreC_beta-barrel_core"/>
</dbReference>
<evidence type="ECO:0000313" key="8">
    <source>
        <dbReference type="EMBL" id="EIC19726.1"/>
    </source>
</evidence>
<dbReference type="OrthoDB" id="9808025at2"/>
<accession>H8Z6M8</accession>
<organism evidence="8 9">
    <name type="scientific">Thiorhodovibrio frisius</name>
    <dbReference type="NCBI Taxonomy" id="631362"/>
    <lineage>
        <taxon>Bacteria</taxon>
        <taxon>Pseudomonadati</taxon>
        <taxon>Pseudomonadota</taxon>
        <taxon>Gammaproteobacteria</taxon>
        <taxon>Chromatiales</taxon>
        <taxon>Chromatiaceae</taxon>
        <taxon>Thiorhodovibrio</taxon>
    </lineage>
</organism>
<protein>
    <recommendedName>
        <fullName evidence="2 5">Cell shape-determining protein MreC</fullName>
    </recommendedName>
    <alternativeName>
        <fullName evidence="4 5">Cell shape protein MreC</fullName>
    </alternativeName>
</protein>
<evidence type="ECO:0000256" key="6">
    <source>
        <dbReference type="SAM" id="Phobius"/>
    </source>
</evidence>
<dbReference type="PIRSF" id="PIRSF038471">
    <property type="entry name" value="MreC"/>
    <property type="match status" value="1"/>
</dbReference>
<keyword evidence="6" id="KW-0472">Membrane</keyword>
<dbReference type="NCBIfam" id="TIGR00219">
    <property type="entry name" value="mreC"/>
    <property type="match status" value="1"/>
</dbReference>
<keyword evidence="6" id="KW-1133">Transmembrane helix</keyword>
<dbReference type="eggNOG" id="COG1792">
    <property type="taxonomic scope" value="Bacteria"/>
</dbReference>
<feature type="domain" description="Rod shape-determining protein MreC beta-barrel core" evidence="7">
    <location>
        <begin position="125"/>
        <end position="270"/>
    </location>
</feature>
<dbReference type="PANTHER" id="PTHR34138">
    <property type="entry name" value="CELL SHAPE-DETERMINING PROTEIN MREC"/>
    <property type="match status" value="1"/>
</dbReference>
<dbReference type="Gene3D" id="2.40.10.340">
    <property type="entry name" value="Rod shape-determining protein MreC, domain 1"/>
    <property type="match status" value="1"/>
</dbReference>
<evidence type="ECO:0000256" key="5">
    <source>
        <dbReference type="PIRNR" id="PIRNR038471"/>
    </source>
</evidence>
<dbReference type="STRING" id="631362.Thi970DRAFT_03320"/>
<dbReference type="GO" id="GO:0005886">
    <property type="term" value="C:plasma membrane"/>
    <property type="evidence" value="ECO:0007669"/>
    <property type="project" value="TreeGrafter"/>
</dbReference>
<dbReference type="InterPro" id="IPR042177">
    <property type="entry name" value="Cell/Rod_1"/>
</dbReference>
<dbReference type="PANTHER" id="PTHR34138:SF1">
    <property type="entry name" value="CELL SHAPE-DETERMINING PROTEIN MREC"/>
    <property type="match status" value="1"/>
</dbReference>
<dbReference type="HOGENOM" id="CLU_042663_2_0_6"/>
<comment type="similarity">
    <text evidence="1 5">Belongs to the MreC family.</text>
</comment>
<keyword evidence="6" id="KW-0812">Transmembrane</keyword>
<keyword evidence="3 5" id="KW-0133">Cell shape</keyword>
<proteinExistence type="inferred from homology"/>
<evidence type="ECO:0000256" key="3">
    <source>
        <dbReference type="ARBA" id="ARBA00022960"/>
    </source>
</evidence>
<dbReference type="GO" id="GO:0008360">
    <property type="term" value="P:regulation of cell shape"/>
    <property type="evidence" value="ECO:0007669"/>
    <property type="project" value="UniProtKB-KW"/>
</dbReference>
<sequence>MKPLFNHGPSAAVRMVIALALAFALIIADLHYRQLDVLRSSLAVTVYPLHFLAALPARIARDVENQVVSNMELRAENDRLHRENLSLRARLQRFASLESENERLRNLLGSAFKVGERVLIAELLEVDLDPYRQQVLVDKGALSGVFVGQPVLDANAVMGQVVRTNPLTSTVLLITDARHSLPVKINRNGLRSIAIGSGLVDQLNLLHVPKKADVRVGDLLVTSGLGGTYPPGYPVARVTEVRIEPGKRFATVSAEPTARLDRSHEVLLVWSLPKLMESGAMTKTDGEHAAAINSNLEP</sequence>
<dbReference type="Gene3D" id="2.40.10.350">
    <property type="entry name" value="Rod shape-determining protein MreC, domain 2"/>
    <property type="match status" value="1"/>
</dbReference>
<keyword evidence="9" id="KW-1185">Reference proteome</keyword>
<evidence type="ECO:0000256" key="2">
    <source>
        <dbReference type="ARBA" id="ARBA00013855"/>
    </source>
</evidence>
<evidence type="ECO:0000259" key="7">
    <source>
        <dbReference type="Pfam" id="PF04085"/>
    </source>
</evidence>
<dbReference type="Pfam" id="PF04085">
    <property type="entry name" value="MreC"/>
    <property type="match status" value="1"/>
</dbReference>
<reference evidence="9" key="1">
    <citation type="submission" date="2011-06" db="EMBL/GenBank/DDBJ databases">
        <authorList>
            <consortium name="US DOE Joint Genome Institute (JGI-PGF)"/>
            <person name="Lucas S."/>
            <person name="Han J."/>
            <person name="Lapidus A."/>
            <person name="Cheng J.-F."/>
            <person name="Goodwin L."/>
            <person name="Pitluck S."/>
            <person name="Peters L."/>
            <person name="Land M.L."/>
            <person name="Hauser L."/>
            <person name="Vogl K."/>
            <person name="Liu Z."/>
            <person name="Overmann J."/>
            <person name="Frigaard N.-U."/>
            <person name="Bryant D.A."/>
            <person name="Woyke T.J."/>
        </authorList>
    </citation>
    <scope>NUCLEOTIDE SEQUENCE [LARGE SCALE GENOMIC DNA]</scope>
    <source>
        <strain evidence="9">970</strain>
    </source>
</reference>
<dbReference type="RefSeq" id="WP_009150129.1">
    <property type="nucleotide sequence ID" value="NZ_CP121471.1"/>
</dbReference>
<reference evidence="8 9" key="2">
    <citation type="submission" date="2011-11" db="EMBL/GenBank/DDBJ databases">
        <authorList>
            <consortium name="US DOE Joint Genome Institute"/>
            <person name="Lucas S."/>
            <person name="Han J."/>
            <person name="Lapidus A."/>
            <person name="Cheng J.-F."/>
            <person name="Goodwin L."/>
            <person name="Pitluck S."/>
            <person name="Peters L."/>
            <person name="Ovchinnikova G."/>
            <person name="Zhang X."/>
            <person name="Detter J.C."/>
            <person name="Han C."/>
            <person name="Tapia R."/>
            <person name="Land M."/>
            <person name="Hauser L."/>
            <person name="Kyrpides N."/>
            <person name="Ivanova N."/>
            <person name="Pagani I."/>
            <person name="Vogl K."/>
            <person name="Liu Z."/>
            <person name="Overmann J."/>
            <person name="Frigaard N.-U."/>
            <person name="Bryant D."/>
            <person name="Woyke T."/>
        </authorList>
    </citation>
    <scope>NUCLEOTIDE SEQUENCE [LARGE SCALE GENOMIC DNA]</scope>
    <source>
        <strain evidence="8 9">970</strain>
    </source>
</reference>
<dbReference type="InterPro" id="IPR042175">
    <property type="entry name" value="Cell/Rod_MreC_2"/>
</dbReference>
<gene>
    <name evidence="8" type="ORF">Thi970DRAFT_03320</name>
</gene>
<name>H8Z6M8_9GAMM</name>
<comment type="function">
    <text evidence="5">Involved in formation and maintenance of cell shape.</text>
</comment>
<dbReference type="EMBL" id="JH603170">
    <property type="protein sequence ID" value="EIC19726.1"/>
    <property type="molecule type" value="Genomic_DNA"/>
</dbReference>
<dbReference type="Proteomes" id="UP000002964">
    <property type="component" value="Unassembled WGS sequence"/>
</dbReference>
<feature type="transmembrane region" description="Helical" evidence="6">
    <location>
        <begin position="12"/>
        <end position="32"/>
    </location>
</feature>
<evidence type="ECO:0000256" key="1">
    <source>
        <dbReference type="ARBA" id="ARBA00009369"/>
    </source>
</evidence>